<organism evidence="2 3">
    <name type="scientific">OM182 bacterium MED-G28</name>
    <dbReference type="NCBI Taxonomy" id="1986256"/>
    <lineage>
        <taxon>Bacteria</taxon>
        <taxon>Pseudomonadati</taxon>
        <taxon>Pseudomonadota</taxon>
        <taxon>Gammaproteobacteria</taxon>
        <taxon>OMG group</taxon>
        <taxon>OM182 clade</taxon>
    </lineage>
</organism>
<dbReference type="AlphaFoldDB" id="A0A2A5WEQ0"/>
<evidence type="ECO:0000313" key="2">
    <source>
        <dbReference type="EMBL" id="PDH34606.1"/>
    </source>
</evidence>
<dbReference type="CDD" id="cd04196">
    <property type="entry name" value="GT_2_like_d"/>
    <property type="match status" value="1"/>
</dbReference>
<dbReference type="PANTHER" id="PTHR22916">
    <property type="entry name" value="GLYCOSYLTRANSFERASE"/>
    <property type="match status" value="1"/>
</dbReference>
<keyword evidence="2" id="KW-0808">Transferase</keyword>
<reference evidence="2 3" key="1">
    <citation type="submission" date="2017-08" db="EMBL/GenBank/DDBJ databases">
        <title>Fine stratification of microbial communities through a metagenomic profile of the photic zone.</title>
        <authorList>
            <person name="Haro-Moreno J.M."/>
            <person name="Lopez-Perez M."/>
            <person name="De La Torre J."/>
            <person name="Picazo A."/>
            <person name="Camacho A."/>
            <person name="Rodriguez-Valera F."/>
        </authorList>
    </citation>
    <scope>NUCLEOTIDE SEQUENCE [LARGE SCALE GENOMIC DNA]</scope>
    <source>
        <strain evidence="2">MED-G28</strain>
    </source>
</reference>
<evidence type="ECO:0000259" key="1">
    <source>
        <dbReference type="Pfam" id="PF00535"/>
    </source>
</evidence>
<name>A0A2A5WEQ0_9GAMM</name>
<dbReference type="SUPFAM" id="SSF53448">
    <property type="entry name" value="Nucleotide-diphospho-sugar transferases"/>
    <property type="match status" value="1"/>
</dbReference>
<protein>
    <submittedName>
        <fullName evidence="2">Glycosyl transferase family 2</fullName>
    </submittedName>
</protein>
<dbReference type="InterPro" id="IPR029044">
    <property type="entry name" value="Nucleotide-diphossugar_trans"/>
</dbReference>
<feature type="domain" description="Glycosyltransferase 2-like" evidence="1">
    <location>
        <begin position="8"/>
        <end position="121"/>
    </location>
</feature>
<evidence type="ECO:0000313" key="3">
    <source>
        <dbReference type="Proteomes" id="UP000219329"/>
    </source>
</evidence>
<sequence>MNLTPKISILLSTYNGAKYLAEQLDSLLEQSYTNIVIVIRDDGSTDATRELISLYALKHGNKIHQVCSDNENRGARDSFSYLIEYVLANKVSLKLDAAYMMLCDQDDIWFQDKIEQQVAAMLIAEEETEGSKTPLLIHSDLQVVSEQKQPIANSLIDYQGLEIERNRFTNMVISNLVTGCTALINEALAVKAVPVSNQAIMHDWWLALVASAFGRVIFLATPLVHYRQHDSNTIGAKEFVKPTLISQPFWQQLFDRKSNDHLIEVARQANEFRQRFGAQLSTRENLYLWLSAGMSAQVGIIQRVLYRLARCF</sequence>
<dbReference type="InterPro" id="IPR001173">
    <property type="entry name" value="Glyco_trans_2-like"/>
</dbReference>
<dbReference type="GO" id="GO:0016758">
    <property type="term" value="F:hexosyltransferase activity"/>
    <property type="evidence" value="ECO:0007669"/>
    <property type="project" value="UniProtKB-ARBA"/>
</dbReference>
<proteinExistence type="predicted"/>
<gene>
    <name evidence="2" type="ORF">CNF02_04415</name>
</gene>
<dbReference type="Gene3D" id="3.90.550.10">
    <property type="entry name" value="Spore Coat Polysaccharide Biosynthesis Protein SpsA, Chain A"/>
    <property type="match status" value="1"/>
</dbReference>
<accession>A0A2A5WEQ0</accession>
<dbReference type="Proteomes" id="UP000219329">
    <property type="component" value="Unassembled WGS sequence"/>
</dbReference>
<comment type="caution">
    <text evidence="2">The sequence shown here is derived from an EMBL/GenBank/DDBJ whole genome shotgun (WGS) entry which is preliminary data.</text>
</comment>
<dbReference type="EMBL" id="NTJZ01000003">
    <property type="protein sequence ID" value="PDH34606.1"/>
    <property type="molecule type" value="Genomic_DNA"/>
</dbReference>
<dbReference type="Pfam" id="PF00535">
    <property type="entry name" value="Glycos_transf_2"/>
    <property type="match status" value="1"/>
</dbReference>
<dbReference type="PANTHER" id="PTHR22916:SF3">
    <property type="entry name" value="UDP-GLCNAC:BETAGAL BETA-1,3-N-ACETYLGLUCOSAMINYLTRANSFERASE-LIKE PROTEIN 1"/>
    <property type="match status" value="1"/>
</dbReference>